<dbReference type="InterPro" id="IPR008275">
    <property type="entry name" value="CoA_E_activase_dom"/>
</dbReference>
<dbReference type="Gene3D" id="3.30.420.40">
    <property type="match status" value="4"/>
</dbReference>
<dbReference type="NCBIfam" id="TIGR00241">
    <property type="entry name" value="CoA_E_activ"/>
    <property type="match status" value="1"/>
</dbReference>
<dbReference type="InterPro" id="IPR018709">
    <property type="entry name" value="CoA_activase_DUF2229"/>
</dbReference>
<dbReference type="PANTHER" id="PTHR32329:SF7">
    <property type="entry name" value="ACTIVATOR OF 2-HYDROXYACYL-COA-HYDRATASE"/>
    <property type="match status" value="1"/>
</dbReference>
<evidence type="ECO:0000313" key="7">
    <source>
        <dbReference type="EMBL" id="KYZ75323.1"/>
    </source>
</evidence>
<dbReference type="CDD" id="cd24035">
    <property type="entry name" value="ASKHA_NBD_O66634-like_rpt2"/>
    <property type="match status" value="1"/>
</dbReference>
<dbReference type="Pfam" id="PF09989">
    <property type="entry name" value="DUF2229"/>
    <property type="match status" value="1"/>
</dbReference>
<dbReference type="RefSeq" id="WP_066245011.1">
    <property type="nucleotide sequence ID" value="NZ_LSGP01000025.1"/>
</dbReference>
<evidence type="ECO:0000259" key="5">
    <source>
        <dbReference type="Pfam" id="PF01869"/>
    </source>
</evidence>
<keyword evidence="8" id="KW-1185">Reference proteome</keyword>
<comment type="cofactor">
    <cofactor evidence="1">
        <name>[4Fe-4S] cluster</name>
        <dbReference type="ChEBI" id="CHEBI:49883"/>
    </cofactor>
</comment>
<dbReference type="CDD" id="cd24034">
    <property type="entry name" value="ASKHA_NBD_O66634-like_rpt1"/>
    <property type="match status" value="1"/>
</dbReference>
<sequence>MKATGFCIGASRVGWVTLEKTSRGNIRLIKGMTEEHYGKVQQFFERFLVSDDIASLGKVAVTGRKYKDDVGLTTISEPEAVEVAYNFLSPQYPNCDTILSAGGETFLAYKLDRGRIIDIVTGNKCASGTGEFFLQQINRMDLTLFDAMNIADFQNPRKIAGRCSVFCKSDCTHALNKGEPKGQIVAGLCQMMADKIYELAEKCQAQRMLLIGGTSSNNHMVGYLNQMLKGSQELYVPSEAIYFEALGSALWCLNNETEVINDGRVFFPSSTKRQSFSTLPTLSINTGNVVFKECISGVPRYKDKCIVGLDVGSTTTKAIVMRQEDNAILASVYLRTKGDPVAASQACYKALSKQITVPVTIVGLGVTGSGRQISGLHAQTEGVINEIIAHATGALYFDPEVDTIFEIGGQDAKYTYISQAVPLDYAMNEACSAGTGSFLEEAAKETLGISTEEIADIALRSTQPLNFSDQCSAFISSDIKTAIQEGLPSEDIVAGLVYSVCQNYMNRVKGNRPVGKKVFMQGGVCYNKAVPTAMATLLGKEIVVPPQPGLMGAFGVALEIRNRLQAGIMQEQMFDLRELSRKEMKCQSTFICNGGSEQCDRKCAISLFEMNSKSYPFGGACNKYANLRKKGAPDKGEDFVAIRESMVFPPHSSQVHIPKERGSRGTVGMVKSLLINSLYPLYSNFFSQLGYDIVLSETPNKEGMKMTGASFCYPVEMSHGLLANLLSQKVDYIFLPHVSGVPVENGIDSSVTCPLVQGEPYYLKSAFSELEGKRVLTPVLDFSKGYDSLGKDFVSIGSSLGVRAKDSMRAYKTAVESQGRYIAEAKQLGQKAIETLIKAPSRLGVVIFGRPYNALSKVANMGAPRKFASRGHLVIPWDFLPFEQEKPALKMYWGMGQMLLKTAKYIKSSDQLFGVFITNFGCGPDAFIISQLREIMGDKPLLILELDSHTADAGVETRIEAFLDIVQRYRASHNQTTVQPEPQYRQAVGYVASKKYYITDSAGKSHRLNDDSVEIVVPSMGAIGSRLLAASFQYAGYNATYLEPATSTDLATGRSNATCKECLPYIIVCGSILNDIARRQKEDPNKVLVYFMADSSGPCRFGQYHVQLEQCIRQKQIKNVAILTLTSDNGYSGLDSRFFFRAWQAIVISDVMMEAENTLLALAKDKKHAADVMKTASDMVFDSVATMPWRSLRQTLTSVAELFRDIPLVKSKDEVPKVSLLGEIFVRNDEFSRQNLIRWFSDSGIMVKIAPNEEFIYFCDFLLQNSLYHVTLPFAQKAELFLAGIAKRYAERSIKNVFAQSGLVENELINIRHTVGISESVLSPRFTAGESVLTVGSALEQNGKVDGIISIGPFGCLACRVSDAILSSTLRQKSGEDWRSLVPAPSRENTPYMGLETDGNPHSMLTEAKLEMFSAQVRKHFDNANKSE</sequence>
<name>A0A154BMV6_ANASB</name>
<feature type="domain" description="ATPase BadF/BadG/BcrA/BcrD type" evidence="5">
    <location>
        <begin position="84"/>
        <end position="251"/>
    </location>
</feature>
<dbReference type="GO" id="GO:0046872">
    <property type="term" value="F:metal ion binding"/>
    <property type="evidence" value="ECO:0007669"/>
    <property type="project" value="UniProtKB-KW"/>
</dbReference>
<feature type="domain" description="DUF2229" evidence="6">
    <location>
        <begin position="666"/>
        <end position="879"/>
    </location>
</feature>
<evidence type="ECO:0000256" key="4">
    <source>
        <dbReference type="ARBA" id="ARBA00023014"/>
    </source>
</evidence>
<feature type="domain" description="ATPase BadF/BadG/BcrA/BcrD type" evidence="5">
    <location>
        <begin position="307"/>
        <end position="558"/>
    </location>
</feature>
<reference evidence="7 8" key="1">
    <citation type="submission" date="2016-02" db="EMBL/GenBank/DDBJ databases">
        <title>Anaerosporomusa subterraneum gen. nov., sp. nov., a spore-forming obligate anaerobe isolated from saprolite.</title>
        <authorList>
            <person name="Choi J.K."/>
            <person name="Shah M."/>
            <person name="Yee N."/>
        </authorList>
    </citation>
    <scope>NUCLEOTIDE SEQUENCE [LARGE SCALE GENOMIC DNA]</scope>
    <source>
        <strain evidence="7 8">RU4</strain>
    </source>
</reference>
<evidence type="ECO:0008006" key="9">
    <source>
        <dbReference type="Google" id="ProtNLM"/>
    </source>
</evidence>
<dbReference type="Gene3D" id="3.40.50.11900">
    <property type="match status" value="1"/>
</dbReference>
<dbReference type="Proteomes" id="UP000076268">
    <property type="component" value="Unassembled WGS sequence"/>
</dbReference>
<dbReference type="InterPro" id="IPR002731">
    <property type="entry name" value="ATPase_BadF"/>
</dbReference>
<dbReference type="Pfam" id="PF01869">
    <property type="entry name" value="BcrAD_BadFG"/>
    <property type="match status" value="2"/>
</dbReference>
<protein>
    <recommendedName>
        <fullName evidence="9">Activase</fullName>
    </recommendedName>
</protein>
<evidence type="ECO:0000313" key="8">
    <source>
        <dbReference type="Proteomes" id="UP000076268"/>
    </source>
</evidence>
<dbReference type="STRING" id="1794912.AXX12_14305"/>
<keyword evidence="4" id="KW-0411">Iron-sulfur</keyword>
<comment type="caution">
    <text evidence="7">The sequence shown here is derived from an EMBL/GenBank/DDBJ whole genome shotgun (WGS) entry which is preliminary data.</text>
</comment>
<accession>A0A154BMV6</accession>
<dbReference type="PANTHER" id="PTHR32329">
    <property type="entry name" value="BIFUNCTIONAL PROTEIN [INCLUDES 2-HYDROXYACYL-COA DEHYDRATASE (N-TER) AND ITS ACTIVATOR DOMAIN (C_TERM)-RELATED"/>
    <property type="match status" value="1"/>
</dbReference>
<gene>
    <name evidence="7" type="ORF">AXX12_14305</name>
</gene>
<dbReference type="InterPro" id="IPR051805">
    <property type="entry name" value="Dehydratase_Activator_Redct"/>
</dbReference>
<dbReference type="SUPFAM" id="SSF53067">
    <property type="entry name" value="Actin-like ATPase domain"/>
    <property type="match status" value="2"/>
</dbReference>
<dbReference type="GO" id="GO:0051536">
    <property type="term" value="F:iron-sulfur cluster binding"/>
    <property type="evidence" value="ECO:0007669"/>
    <property type="project" value="UniProtKB-KW"/>
</dbReference>
<dbReference type="EMBL" id="LSGP01000025">
    <property type="protein sequence ID" value="KYZ75323.1"/>
    <property type="molecule type" value="Genomic_DNA"/>
</dbReference>
<keyword evidence="2" id="KW-0479">Metal-binding</keyword>
<dbReference type="InterPro" id="IPR043129">
    <property type="entry name" value="ATPase_NBD"/>
</dbReference>
<organism evidence="7 8">
    <name type="scientific">Anaerosporomusa subterranea</name>
    <dbReference type="NCBI Taxonomy" id="1794912"/>
    <lineage>
        <taxon>Bacteria</taxon>
        <taxon>Bacillati</taxon>
        <taxon>Bacillota</taxon>
        <taxon>Negativicutes</taxon>
        <taxon>Acetonemataceae</taxon>
        <taxon>Anaerosporomusa</taxon>
    </lineage>
</organism>
<keyword evidence="3" id="KW-0408">Iron</keyword>
<evidence type="ECO:0000256" key="2">
    <source>
        <dbReference type="ARBA" id="ARBA00022723"/>
    </source>
</evidence>
<evidence type="ECO:0000259" key="6">
    <source>
        <dbReference type="Pfam" id="PF09989"/>
    </source>
</evidence>
<proteinExistence type="predicted"/>
<evidence type="ECO:0000256" key="1">
    <source>
        <dbReference type="ARBA" id="ARBA00001966"/>
    </source>
</evidence>
<evidence type="ECO:0000256" key="3">
    <source>
        <dbReference type="ARBA" id="ARBA00023004"/>
    </source>
</evidence>